<organism evidence="2 3">
    <name type="scientific">Datura stramonium</name>
    <name type="common">Jimsonweed</name>
    <name type="synonym">Common thornapple</name>
    <dbReference type="NCBI Taxonomy" id="4076"/>
    <lineage>
        <taxon>Eukaryota</taxon>
        <taxon>Viridiplantae</taxon>
        <taxon>Streptophyta</taxon>
        <taxon>Embryophyta</taxon>
        <taxon>Tracheophyta</taxon>
        <taxon>Spermatophyta</taxon>
        <taxon>Magnoliopsida</taxon>
        <taxon>eudicotyledons</taxon>
        <taxon>Gunneridae</taxon>
        <taxon>Pentapetalae</taxon>
        <taxon>asterids</taxon>
        <taxon>lamiids</taxon>
        <taxon>Solanales</taxon>
        <taxon>Solanaceae</taxon>
        <taxon>Solanoideae</taxon>
        <taxon>Datureae</taxon>
        <taxon>Datura</taxon>
    </lineage>
</organism>
<protein>
    <submittedName>
        <fullName evidence="2">Uncharacterized protein</fullName>
    </submittedName>
</protein>
<feature type="compositionally biased region" description="Basic and acidic residues" evidence="1">
    <location>
        <begin position="14"/>
        <end position="26"/>
    </location>
</feature>
<name>A0ABS8WN14_DATST</name>
<reference evidence="2 3" key="1">
    <citation type="journal article" date="2021" name="BMC Genomics">
        <title>Datura genome reveals duplications of psychoactive alkaloid biosynthetic genes and high mutation rate following tissue culture.</title>
        <authorList>
            <person name="Rajewski A."/>
            <person name="Carter-House D."/>
            <person name="Stajich J."/>
            <person name="Litt A."/>
        </authorList>
    </citation>
    <scope>NUCLEOTIDE SEQUENCE [LARGE SCALE GENOMIC DNA]</scope>
    <source>
        <strain evidence="2">AR-01</strain>
    </source>
</reference>
<keyword evidence="3" id="KW-1185">Reference proteome</keyword>
<feature type="region of interest" description="Disordered" evidence="1">
    <location>
        <begin position="1"/>
        <end position="30"/>
    </location>
</feature>
<gene>
    <name evidence="2" type="ORF">HAX54_048350</name>
</gene>
<proteinExistence type="predicted"/>
<accession>A0ABS8WN14</accession>
<dbReference type="Proteomes" id="UP000823775">
    <property type="component" value="Unassembled WGS sequence"/>
</dbReference>
<dbReference type="EMBL" id="JACEIK010007970">
    <property type="protein sequence ID" value="MCE3050883.1"/>
    <property type="molecule type" value="Genomic_DNA"/>
</dbReference>
<evidence type="ECO:0000313" key="2">
    <source>
        <dbReference type="EMBL" id="MCE3050883.1"/>
    </source>
</evidence>
<evidence type="ECO:0000313" key="3">
    <source>
        <dbReference type="Proteomes" id="UP000823775"/>
    </source>
</evidence>
<sequence>MARDGKGSGAASFNKREADDQDKDTGGDEEEECVWCGHEKMIWERDGKLGTNQGFSLSVCRAGAASVTFRDLDADDFRHPLDRQNTLLLRAIPGLNDIGKALL</sequence>
<evidence type="ECO:0000256" key="1">
    <source>
        <dbReference type="SAM" id="MobiDB-lite"/>
    </source>
</evidence>
<comment type="caution">
    <text evidence="2">The sequence shown here is derived from an EMBL/GenBank/DDBJ whole genome shotgun (WGS) entry which is preliminary data.</text>
</comment>
<feature type="non-terminal residue" evidence="2">
    <location>
        <position position="103"/>
    </location>
</feature>